<gene>
    <name evidence="1" type="ORF">EPI10_024528</name>
</gene>
<proteinExistence type="predicted"/>
<accession>A0A5B6VZ84</accession>
<sequence length="175" mass="19945">MEVFNNGSNAHTRMVVDACANGTLLDKSYNGAYEIQERITNNNYQYRTTRVGTGRRVVGAIELDAITSLTTQEMKAAELACVYCREDHVSDECPLNLVSVYYMGNFNRNNNPYSNTYNLGWKQNLISVGVSKGCEIPAMLFEKMLQVHHLDTINPYHGKMLSKIQLRVLHLWNIY</sequence>
<comment type="caution">
    <text evidence="1">The sequence shown here is derived from an EMBL/GenBank/DDBJ whole genome shotgun (WGS) entry which is preliminary data.</text>
</comment>
<reference evidence="2" key="1">
    <citation type="journal article" date="2019" name="Plant Biotechnol. J.">
        <title>Genome sequencing of the Australian wild diploid species Gossypium australe highlights disease resistance and delayed gland morphogenesis.</title>
        <authorList>
            <person name="Cai Y."/>
            <person name="Cai X."/>
            <person name="Wang Q."/>
            <person name="Wang P."/>
            <person name="Zhang Y."/>
            <person name="Cai C."/>
            <person name="Xu Y."/>
            <person name="Wang K."/>
            <person name="Zhou Z."/>
            <person name="Wang C."/>
            <person name="Geng S."/>
            <person name="Li B."/>
            <person name="Dong Q."/>
            <person name="Hou Y."/>
            <person name="Wang H."/>
            <person name="Ai P."/>
            <person name="Liu Z."/>
            <person name="Yi F."/>
            <person name="Sun M."/>
            <person name="An G."/>
            <person name="Cheng J."/>
            <person name="Zhang Y."/>
            <person name="Shi Q."/>
            <person name="Xie Y."/>
            <person name="Shi X."/>
            <person name="Chang Y."/>
            <person name="Huang F."/>
            <person name="Chen Y."/>
            <person name="Hong S."/>
            <person name="Mi L."/>
            <person name="Sun Q."/>
            <person name="Zhang L."/>
            <person name="Zhou B."/>
            <person name="Peng R."/>
            <person name="Zhang X."/>
            <person name="Liu F."/>
        </authorList>
    </citation>
    <scope>NUCLEOTIDE SEQUENCE [LARGE SCALE GENOMIC DNA]</scope>
    <source>
        <strain evidence="2">cv. PA1801</strain>
    </source>
</reference>
<evidence type="ECO:0000313" key="2">
    <source>
        <dbReference type="Proteomes" id="UP000325315"/>
    </source>
</evidence>
<dbReference type="Proteomes" id="UP000325315">
    <property type="component" value="Unassembled WGS sequence"/>
</dbReference>
<name>A0A5B6VZ84_9ROSI</name>
<keyword evidence="2" id="KW-1185">Reference proteome</keyword>
<protein>
    <submittedName>
        <fullName evidence="1">Retrotransposon gag protein</fullName>
    </submittedName>
</protein>
<dbReference type="EMBL" id="SMMG02000005">
    <property type="protein sequence ID" value="KAA3474218.1"/>
    <property type="molecule type" value="Genomic_DNA"/>
</dbReference>
<organism evidence="1 2">
    <name type="scientific">Gossypium australe</name>
    <dbReference type="NCBI Taxonomy" id="47621"/>
    <lineage>
        <taxon>Eukaryota</taxon>
        <taxon>Viridiplantae</taxon>
        <taxon>Streptophyta</taxon>
        <taxon>Embryophyta</taxon>
        <taxon>Tracheophyta</taxon>
        <taxon>Spermatophyta</taxon>
        <taxon>Magnoliopsida</taxon>
        <taxon>eudicotyledons</taxon>
        <taxon>Gunneridae</taxon>
        <taxon>Pentapetalae</taxon>
        <taxon>rosids</taxon>
        <taxon>malvids</taxon>
        <taxon>Malvales</taxon>
        <taxon>Malvaceae</taxon>
        <taxon>Malvoideae</taxon>
        <taxon>Gossypium</taxon>
    </lineage>
</organism>
<evidence type="ECO:0000313" key="1">
    <source>
        <dbReference type="EMBL" id="KAA3474218.1"/>
    </source>
</evidence>
<dbReference type="AlphaFoldDB" id="A0A5B6VZ84"/>
<dbReference type="OrthoDB" id="1002461at2759"/>